<feature type="coiled-coil region" evidence="7">
    <location>
        <begin position="361"/>
        <end position="388"/>
    </location>
</feature>
<dbReference type="SUPFAM" id="SSF55785">
    <property type="entry name" value="PYP-like sensor domain (PAS domain)"/>
    <property type="match status" value="1"/>
</dbReference>
<dbReference type="GO" id="GO:0030295">
    <property type="term" value="F:protein kinase activator activity"/>
    <property type="evidence" value="ECO:0007669"/>
    <property type="project" value="TreeGrafter"/>
</dbReference>
<dbReference type="FunFam" id="1.10.287.130:FF:000107">
    <property type="entry name" value="Sensor histidine kinase YycG"/>
    <property type="match status" value="1"/>
</dbReference>
<gene>
    <name evidence="11" type="ORF">SAMN05216386_1478</name>
</gene>
<dbReference type="SUPFAM" id="SSF158472">
    <property type="entry name" value="HAMP domain-like"/>
    <property type="match status" value="1"/>
</dbReference>
<dbReference type="InterPro" id="IPR003594">
    <property type="entry name" value="HATPase_dom"/>
</dbReference>
<dbReference type="PROSITE" id="PS50885">
    <property type="entry name" value="HAMP"/>
    <property type="match status" value="1"/>
</dbReference>
<dbReference type="Pfam" id="PF00512">
    <property type="entry name" value="HisKA"/>
    <property type="match status" value="1"/>
</dbReference>
<dbReference type="EC" id="2.7.13.3" evidence="3"/>
<evidence type="ECO:0000313" key="11">
    <source>
        <dbReference type="EMBL" id="SFN64305.1"/>
    </source>
</evidence>
<dbReference type="PANTHER" id="PTHR42878:SF13">
    <property type="entry name" value="HISTIDINE KINASE"/>
    <property type="match status" value="1"/>
</dbReference>
<comment type="subcellular location">
    <subcellularLocation>
        <location evidence="2">Membrane</location>
    </subcellularLocation>
</comment>
<accession>A0A1I5APE4</accession>
<feature type="transmembrane region" description="Helical" evidence="8">
    <location>
        <begin position="19"/>
        <end position="39"/>
    </location>
</feature>
<evidence type="ECO:0000256" key="3">
    <source>
        <dbReference type="ARBA" id="ARBA00012438"/>
    </source>
</evidence>
<dbReference type="SUPFAM" id="SSF55874">
    <property type="entry name" value="ATPase domain of HSP90 chaperone/DNA topoisomerase II/histidine kinase"/>
    <property type="match status" value="1"/>
</dbReference>
<dbReference type="Pfam" id="PF00672">
    <property type="entry name" value="HAMP"/>
    <property type="match status" value="1"/>
</dbReference>
<reference evidence="12" key="1">
    <citation type="submission" date="2016-10" db="EMBL/GenBank/DDBJ databases">
        <authorList>
            <person name="Varghese N."/>
        </authorList>
    </citation>
    <scope>NUCLEOTIDE SEQUENCE [LARGE SCALE GENOMIC DNA]</scope>
    <source>
        <strain evidence="12">Nsp8</strain>
    </source>
</reference>
<keyword evidence="8" id="KW-0472">Membrane</keyword>
<keyword evidence="8" id="KW-0812">Transmembrane</keyword>
<evidence type="ECO:0000256" key="5">
    <source>
        <dbReference type="ARBA" id="ARBA00022679"/>
    </source>
</evidence>
<dbReference type="GO" id="GO:0007234">
    <property type="term" value="P:osmosensory signaling via phosphorelay pathway"/>
    <property type="evidence" value="ECO:0007669"/>
    <property type="project" value="TreeGrafter"/>
</dbReference>
<dbReference type="CDD" id="cd06225">
    <property type="entry name" value="HAMP"/>
    <property type="match status" value="1"/>
</dbReference>
<sequence length="739" mass="81370">MEYDIAATETFGQQHAVKYVIIISAGLGAVMLFLLATAGADTGLFDRKYRLLIRLNVGFVLFLMAVVGYLLWRLRRRLNAGVFGSRLALRLLLIFSLMAVLPGALVYGISVQFLGKSIESWFDVKVDRALEGGLNLGRNILDNLVEDLHNKARTTALTLSEQSEPPLLTLSRLVKQSQIQEATLFDYDGSVAVFSRADDTAPVPQALSTALMHQLKTEESYRAVESIPGKGLYLKVLMPIQAAEGANDSQVLQLLQPVPKQLAEDAEIVQGAFRDYQELLLSREGLKSLYGVTLTLALLLSLFSALAAAFLISERLSAPLGMLAEGTRAVAQGDFSRRHPVQSRDELGVLTESFNLMTHQLEEARTMAQRHQQEVESARAYLENVLANLSSGVLVFDENLRMRTGNLSAEQILKVPLSGLQGLTIEECAMRQPQLDSFKTEILEGFHSGKKGEWQCQLERSRDGANQVLLLRGTRLPDESGGGGVVVFDDITNLLQAQRTAAWGEVARRLAHEIKNPLTPIQLSAERVQHKLADKLGRDDAQILRRSTETIVNQVEALKKMVNEFSEYARAPELEFHLLDFNGLVREILALYEAAGSATPGNPQPRIYLTLAPDLPAVRGDSARLRQVIHNLLQNAQDTLIGVAEPAIMVRTEPAPGGIRFSVSDNGGGFSEQVRARVFEPYVTTKSKGTGLGLPIVKKIIEEHRGMIQIENIQPRGARISITLPATRKNSVDAYRTAM</sequence>
<dbReference type="EMBL" id="FOVJ01000002">
    <property type="protein sequence ID" value="SFN64305.1"/>
    <property type="molecule type" value="Genomic_DNA"/>
</dbReference>
<dbReference type="STRING" id="1266925.GCA_000619905_01309"/>
<evidence type="ECO:0000256" key="7">
    <source>
        <dbReference type="SAM" id="Coils"/>
    </source>
</evidence>
<dbReference type="GO" id="GO:0000156">
    <property type="term" value="F:phosphorelay response regulator activity"/>
    <property type="evidence" value="ECO:0007669"/>
    <property type="project" value="TreeGrafter"/>
</dbReference>
<dbReference type="InterPro" id="IPR003661">
    <property type="entry name" value="HisK_dim/P_dom"/>
</dbReference>
<feature type="domain" description="Histidine kinase" evidence="9">
    <location>
        <begin position="509"/>
        <end position="728"/>
    </location>
</feature>
<dbReference type="CDD" id="cd00082">
    <property type="entry name" value="HisKA"/>
    <property type="match status" value="1"/>
</dbReference>
<keyword evidence="6 11" id="KW-0418">Kinase</keyword>
<dbReference type="SMART" id="SM00387">
    <property type="entry name" value="HATPase_c"/>
    <property type="match status" value="1"/>
</dbReference>
<dbReference type="InterPro" id="IPR036097">
    <property type="entry name" value="HisK_dim/P_sf"/>
</dbReference>
<dbReference type="PRINTS" id="PR00344">
    <property type="entry name" value="BCTRLSENSOR"/>
</dbReference>
<name>A0A1I5APE4_9PROT</name>
<dbReference type="PANTHER" id="PTHR42878">
    <property type="entry name" value="TWO-COMPONENT HISTIDINE KINASE"/>
    <property type="match status" value="1"/>
</dbReference>
<dbReference type="Proteomes" id="UP000183107">
    <property type="component" value="Unassembled WGS sequence"/>
</dbReference>
<dbReference type="GO" id="GO:0016020">
    <property type="term" value="C:membrane"/>
    <property type="evidence" value="ECO:0007669"/>
    <property type="project" value="UniProtKB-SubCell"/>
</dbReference>
<dbReference type="AlphaFoldDB" id="A0A1I5APE4"/>
<evidence type="ECO:0000256" key="1">
    <source>
        <dbReference type="ARBA" id="ARBA00000085"/>
    </source>
</evidence>
<keyword evidence="12" id="KW-1185">Reference proteome</keyword>
<dbReference type="InterPro" id="IPR036890">
    <property type="entry name" value="HATPase_C_sf"/>
</dbReference>
<dbReference type="SUPFAM" id="SSF47384">
    <property type="entry name" value="Homodimeric domain of signal transducing histidine kinase"/>
    <property type="match status" value="1"/>
</dbReference>
<dbReference type="PROSITE" id="PS50109">
    <property type="entry name" value="HIS_KIN"/>
    <property type="match status" value="1"/>
</dbReference>
<dbReference type="InterPro" id="IPR017232">
    <property type="entry name" value="NtrY"/>
</dbReference>
<feature type="domain" description="HAMP" evidence="10">
    <location>
        <begin position="314"/>
        <end position="366"/>
    </location>
</feature>
<evidence type="ECO:0000259" key="10">
    <source>
        <dbReference type="PROSITE" id="PS50885"/>
    </source>
</evidence>
<evidence type="ECO:0000256" key="8">
    <source>
        <dbReference type="SAM" id="Phobius"/>
    </source>
</evidence>
<dbReference type="InterPro" id="IPR050351">
    <property type="entry name" value="BphY/WalK/GraS-like"/>
</dbReference>
<dbReference type="Gene3D" id="3.30.450.20">
    <property type="entry name" value="PAS domain"/>
    <property type="match status" value="1"/>
</dbReference>
<dbReference type="InterPro" id="IPR035965">
    <property type="entry name" value="PAS-like_dom_sf"/>
</dbReference>
<dbReference type="Gene3D" id="1.10.287.130">
    <property type="match status" value="1"/>
</dbReference>
<dbReference type="InterPro" id="IPR004358">
    <property type="entry name" value="Sig_transdc_His_kin-like_C"/>
</dbReference>
<evidence type="ECO:0000259" key="9">
    <source>
        <dbReference type="PROSITE" id="PS50109"/>
    </source>
</evidence>
<dbReference type="Gene3D" id="6.10.340.10">
    <property type="match status" value="1"/>
</dbReference>
<dbReference type="GO" id="GO:0000155">
    <property type="term" value="F:phosphorelay sensor kinase activity"/>
    <property type="evidence" value="ECO:0007669"/>
    <property type="project" value="InterPro"/>
</dbReference>
<comment type="catalytic activity">
    <reaction evidence="1">
        <text>ATP + protein L-histidine = ADP + protein N-phospho-L-histidine.</text>
        <dbReference type="EC" id="2.7.13.3"/>
    </reaction>
</comment>
<dbReference type="Pfam" id="PF12860">
    <property type="entry name" value="PAS_7"/>
    <property type="match status" value="1"/>
</dbReference>
<keyword evidence="4" id="KW-0597">Phosphoprotein</keyword>
<evidence type="ECO:0000256" key="4">
    <source>
        <dbReference type="ARBA" id="ARBA00022553"/>
    </source>
</evidence>
<proteinExistence type="predicted"/>
<feature type="transmembrane region" description="Helical" evidence="8">
    <location>
        <begin position="92"/>
        <end position="115"/>
    </location>
</feature>
<feature type="transmembrane region" description="Helical" evidence="8">
    <location>
        <begin position="51"/>
        <end position="72"/>
    </location>
</feature>
<dbReference type="RefSeq" id="WP_256208458.1">
    <property type="nucleotide sequence ID" value="NZ_FOVJ01000002.1"/>
</dbReference>
<dbReference type="Pfam" id="PF02518">
    <property type="entry name" value="HATPase_c"/>
    <property type="match status" value="1"/>
</dbReference>
<keyword evidence="5" id="KW-0808">Transferase</keyword>
<dbReference type="InterPro" id="IPR003660">
    <property type="entry name" value="HAMP_dom"/>
</dbReference>
<dbReference type="PIRSF" id="PIRSF037532">
    <property type="entry name" value="STHK_NtrY"/>
    <property type="match status" value="1"/>
</dbReference>
<evidence type="ECO:0000313" key="12">
    <source>
        <dbReference type="Proteomes" id="UP000183107"/>
    </source>
</evidence>
<evidence type="ECO:0000256" key="6">
    <source>
        <dbReference type="ARBA" id="ARBA00022777"/>
    </source>
</evidence>
<keyword evidence="8" id="KW-1133">Transmembrane helix</keyword>
<dbReference type="Gene3D" id="3.30.565.10">
    <property type="entry name" value="Histidine kinase-like ATPase, C-terminal domain"/>
    <property type="match status" value="1"/>
</dbReference>
<dbReference type="InterPro" id="IPR005467">
    <property type="entry name" value="His_kinase_dom"/>
</dbReference>
<keyword evidence="7" id="KW-0175">Coiled coil</keyword>
<evidence type="ECO:0000256" key="2">
    <source>
        <dbReference type="ARBA" id="ARBA00004370"/>
    </source>
</evidence>
<feature type="transmembrane region" description="Helical" evidence="8">
    <location>
        <begin position="289"/>
        <end position="312"/>
    </location>
</feature>
<dbReference type="SMART" id="SM00304">
    <property type="entry name" value="HAMP"/>
    <property type="match status" value="1"/>
</dbReference>
<protein>
    <recommendedName>
        <fullName evidence="3">histidine kinase</fullName>
        <ecNumber evidence="3">2.7.13.3</ecNumber>
    </recommendedName>
</protein>
<dbReference type="SMART" id="SM00388">
    <property type="entry name" value="HisKA"/>
    <property type="match status" value="1"/>
</dbReference>
<organism evidence="11 12">
    <name type="scientific">Nitrosospira briensis</name>
    <dbReference type="NCBI Taxonomy" id="35799"/>
    <lineage>
        <taxon>Bacteria</taxon>
        <taxon>Pseudomonadati</taxon>
        <taxon>Pseudomonadota</taxon>
        <taxon>Betaproteobacteria</taxon>
        <taxon>Nitrosomonadales</taxon>
        <taxon>Nitrosomonadaceae</taxon>
        <taxon>Nitrosospira</taxon>
    </lineage>
</organism>